<accession>A0ABV6CDG8</accession>
<feature type="non-terminal residue" evidence="2">
    <location>
        <position position="253"/>
    </location>
</feature>
<feature type="domain" description="Bacterial Ig-like" evidence="1">
    <location>
        <begin position="148"/>
        <end position="231"/>
    </location>
</feature>
<keyword evidence="3" id="KW-1185">Reference proteome</keyword>
<feature type="domain" description="Bacterial Ig-like" evidence="1">
    <location>
        <begin position="40"/>
        <end position="123"/>
    </location>
</feature>
<dbReference type="InterPro" id="IPR013783">
    <property type="entry name" value="Ig-like_fold"/>
</dbReference>
<protein>
    <submittedName>
        <fullName evidence="2">Ig-like domain-containing protein</fullName>
    </submittedName>
</protein>
<evidence type="ECO:0000313" key="3">
    <source>
        <dbReference type="Proteomes" id="UP001589758"/>
    </source>
</evidence>
<feature type="non-terminal residue" evidence="2">
    <location>
        <position position="1"/>
    </location>
</feature>
<gene>
    <name evidence="2" type="ORF">ACFFIT_13275</name>
</gene>
<dbReference type="EMBL" id="JBHLXE010000129">
    <property type="protein sequence ID" value="MFC0181037.1"/>
    <property type="molecule type" value="Genomic_DNA"/>
</dbReference>
<name>A0ABV6CDG8_9GAMM</name>
<dbReference type="InterPro" id="IPR044016">
    <property type="entry name" value="Big_13"/>
</dbReference>
<reference evidence="2 3" key="1">
    <citation type="submission" date="2024-09" db="EMBL/GenBank/DDBJ databases">
        <authorList>
            <person name="Sun Q."/>
            <person name="Mori K."/>
        </authorList>
    </citation>
    <scope>NUCLEOTIDE SEQUENCE [LARGE SCALE GENOMIC DNA]</scope>
    <source>
        <strain evidence="2 3">CCM 8545</strain>
    </source>
</reference>
<dbReference type="NCBIfam" id="NF033510">
    <property type="entry name" value="Ca_tandemer"/>
    <property type="match status" value="2"/>
</dbReference>
<evidence type="ECO:0000313" key="2">
    <source>
        <dbReference type="EMBL" id="MFC0181037.1"/>
    </source>
</evidence>
<dbReference type="Gene3D" id="2.60.40.10">
    <property type="entry name" value="Immunoglobulins"/>
    <property type="match status" value="2"/>
</dbReference>
<dbReference type="RefSeq" id="WP_385878417.1">
    <property type="nucleotide sequence ID" value="NZ_JBHLXE010000129.1"/>
</dbReference>
<sequence length="253" mass="26374">EDAAGQKSDFTLPYSFNYDGTAPNKPGLPNIIDGIGDSQGKVAQGSTIDDARPVMTGQAESGDSVVEIFDAGQSIGFATVNADGSWSYTLNLKQGSHSITVQETDKAGNKSVKSDALNFTVDTSKVNLTVDYLEDNFGNADGKTVQISNGGLTNDKTPVLVGTATPGSVIEILEGGIPLSVANPPVADATGRWTFSIPTNFLTDGTHTYQIKTTSKSGNITETQFSVTVDTSAPDSGKIESIEDTVPPSLGFL</sequence>
<organism evidence="2 3">
    <name type="scientific">Thorsellia kenyensis</name>
    <dbReference type="NCBI Taxonomy" id="1549888"/>
    <lineage>
        <taxon>Bacteria</taxon>
        <taxon>Pseudomonadati</taxon>
        <taxon>Pseudomonadota</taxon>
        <taxon>Gammaproteobacteria</taxon>
        <taxon>Enterobacterales</taxon>
        <taxon>Thorselliaceae</taxon>
        <taxon>Thorsellia</taxon>
    </lineage>
</organism>
<comment type="caution">
    <text evidence="2">The sequence shown here is derived from an EMBL/GenBank/DDBJ whole genome shotgun (WGS) entry which is preliminary data.</text>
</comment>
<dbReference type="Pfam" id="PF19077">
    <property type="entry name" value="Big_13"/>
    <property type="match status" value="2"/>
</dbReference>
<dbReference type="Proteomes" id="UP001589758">
    <property type="component" value="Unassembled WGS sequence"/>
</dbReference>
<evidence type="ECO:0000259" key="1">
    <source>
        <dbReference type="Pfam" id="PF19077"/>
    </source>
</evidence>
<proteinExistence type="predicted"/>